<dbReference type="Proteomes" id="UP001230328">
    <property type="component" value="Unassembled WGS sequence"/>
</dbReference>
<dbReference type="RefSeq" id="WP_307523078.1">
    <property type="nucleotide sequence ID" value="NZ_JAUSZI010000002.1"/>
</dbReference>
<gene>
    <name evidence="2" type="ORF">QF035_005318</name>
</gene>
<keyword evidence="3" id="KW-1185">Reference proteome</keyword>
<name>A0ABU0SW06_9ACTN</name>
<organism evidence="2 3">
    <name type="scientific">Streptomyces umbrinus</name>
    <dbReference type="NCBI Taxonomy" id="67370"/>
    <lineage>
        <taxon>Bacteria</taxon>
        <taxon>Bacillati</taxon>
        <taxon>Actinomycetota</taxon>
        <taxon>Actinomycetes</taxon>
        <taxon>Kitasatosporales</taxon>
        <taxon>Streptomycetaceae</taxon>
        <taxon>Streptomyces</taxon>
        <taxon>Streptomyces phaeochromogenes group</taxon>
    </lineage>
</organism>
<reference evidence="2 3" key="1">
    <citation type="submission" date="2023-07" db="EMBL/GenBank/DDBJ databases">
        <title>Comparative genomics of wheat-associated soil bacteria to identify genetic determinants of phenazine resistance.</title>
        <authorList>
            <person name="Mouncey N."/>
        </authorList>
    </citation>
    <scope>NUCLEOTIDE SEQUENCE [LARGE SCALE GENOMIC DNA]</scope>
    <source>
        <strain evidence="2 3">V2I4</strain>
    </source>
</reference>
<feature type="chain" id="PRO_5045999338" description="Peptidase inhibitor family I36" evidence="1">
    <location>
        <begin position="39"/>
        <end position="164"/>
    </location>
</feature>
<comment type="caution">
    <text evidence="2">The sequence shown here is derived from an EMBL/GenBank/DDBJ whole genome shotgun (WGS) entry which is preliminary data.</text>
</comment>
<proteinExistence type="predicted"/>
<evidence type="ECO:0008006" key="4">
    <source>
        <dbReference type="Google" id="ProtNLM"/>
    </source>
</evidence>
<protein>
    <recommendedName>
        <fullName evidence="4">Peptidase inhibitor family I36</fullName>
    </recommendedName>
</protein>
<evidence type="ECO:0000256" key="1">
    <source>
        <dbReference type="SAM" id="SignalP"/>
    </source>
</evidence>
<accession>A0ABU0SW06</accession>
<dbReference type="EMBL" id="JAUSZI010000002">
    <property type="protein sequence ID" value="MDQ1027736.1"/>
    <property type="molecule type" value="Genomic_DNA"/>
</dbReference>
<evidence type="ECO:0000313" key="3">
    <source>
        <dbReference type="Proteomes" id="UP001230328"/>
    </source>
</evidence>
<keyword evidence="1" id="KW-0732">Signal</keyword>
<feature type="signal peptide" evidence="1">
    <location>
        <begin position="1"/>
        <end position="38"/>
    </location>
</feature>
<evidence type="ECO:0000313" key="2">
    <source>
        <dbReference type="EMBL" id="MDQ1027736.1"/>
    </source>
</evidence>
<sequence>MIDSVIIGGGRMKFFKRAAAVGVAAVSLSLVAVPQAGATTYTGADCSGAYPCLVFYYNSNFKGSAANFVGYGKIDNLAGYNFATSGSGKGLSVKNNAASAFFIAKTADETAAIYYNSNQGGSCDELWAQGSKQAQANQLRNTYNNNASLKIFDGSQSSGICYQF</sequence>